<comment type="caution">
    <text evidence="2">The sequence shown here is derived from an EMBL/GenBank/DDBJ whole genome shotgun (WGS) entry which is preliminary data.</text>
</comment>
<dbReference type="RefSeq" id="WP_003514232.1">
    <property type="nucleotide sequence ID" value="NZ_CP013828.1"/>
</dbReference>
<keyword evidence="1" id="KW-1133">Transmembrane helix</keyword>
<keyword evidence="1" id="KW-0472">Membrane</keyword>
<protein>
    <submittedName>
        <fullName evidence="2">Uncharacterized protein</fullName>
    </submittedName>
</protein>
<keyword evidence="1" id="KW-0812">Transmembrane</keyword>
<dbReference type="AlphaFoldDB" id="A0AB36TJS5"/>
<feature type="transmembrane region" description="Helical" evidence="1">
    <location>
        <begin position="178"/>
        <end position="204"/>
    </location>
</feature>
<evidence type="ECO:0000313" key="2">
    <source>
        <dbReference type="EMBL" id="PFH04078.1"/>
    </source>
</evidence>
<dbReference type="EMBL" id="PDBW01000001">
    <property type="protein sequence ID" value="PFH04078.1"/>
    <property type="molecule type" value="Genomic_DNA"/>
</dbReference>
<feature type="transmembrane region" description="Helical" evidence="1">
    <location>
        <begin position="216"/>
        <end position="236"/>
    </location>
</feature>
<name>A0AB36TJS5_ACETH</name>
<evidence type="ECO:0000313" key="3">
    <source>
        <dbReference type="Proteomes" id="UP000223596"/>
    </source>
</evidence>
<dbReference type="GeneID" id="35803577"/>
<gene>
    <name evidence="2" type="ORF">M972_112901</name>
</gene>
<evidence type="ECO:0000256" key="1">
    <source>
        <dbReference type="SAM" id="Phobius"/>
    </source>
</evidence>
<organism evidence="2 3">
    <name type="scientific">Acetivibrio thermocellus AD2</name>
    <dbReference type="NCBI Taxonomy" id="1138384"/>
    <lineage>
        <taxon>Bacteria</taxon>
        <taxon>Bacillati</taxon>
        <taxon>Bacillota</taxon>
        <taxon>Clostridia</taxon>
        <taxon>Eubacteriales</taxon>
        <taxon>Oscillospiraceae</taxon>
        <taxon>Acetivibrio</taxon>
    </lineage>
</organism>
<feature type="transmembrane region" description="Helical" evidence="1">
    <location>
        <begin position="274"/>
        <end position="295"/>
    </location>
</feature>
<reference evidence="2 3" key="1">
    <citation type="submission" date="2017-09" db="EMBL/GenBank/DDBJ databases">
        <title>Evaluation of Pacific Biosciences Sequencing Technology to Finishing C. thermocellum Genome Sequences.</title>
        <authorList>
            <person name="Brown S."/>
        </authorList>
    </citation>
    <scope>NUCLEOTIDE SEQUENCE [LARGE SCALE GENOMIC DNA]</scope>
    <source>
        <strain evidence="2 3">AD2</strain>
    </source>
</reference>
<feature type="transmembrane region" description="Helical" evidence="1">
    <location>
        <begin position="242"/>
        <end position="262"/>
    </location>
</feature>
<proteinExistence type="predicted"/>
<accession>A0AB36TJS5</accession>
<dbReference type="Proteomes" id="UP000223596">
    <property type="component" value="Unassembled WGS sequence"/>
</dbReference>
<sequence length="305" mass="34647">MGRENLAKLLYAQLLLIVLVILFLPLTASAYFGSESSVYIIAKNMPSYQVCYLDILEYNSLWNESGRISELEDYFSIFPHFSDEHDRSAINILKNYNKDGWTPLSANPFGMGLNDIECDVKDGKCVKKFTFDRKIDKFKIIVVTSDGMTAVSNVIERKAFDSIVFFDYMSEEATELSIGLAFLILFVCTCLKALIVEGLVLLLFRFDMERDGVPFLAINIFTQAFLSLLLAAVLYSRGRVEAVLAYLLLELIILIAEVYLYANFLEQHSKLRRILFALTANILSIAAGIGLIIYHGELWRMFLQL</sequence>